<feature type="region of interest" description="Disordered" evidence="1">
    <location>
        <begin position="62"/>
        <end position="82"/>
    </location>
</feature>
<dbReference type="RefSeq" id="WP_091474758.1">
    <property type="nucleotide sequence ID" value="NZ_FOIT01000003.1"/>
</dbReference>
<dbReference type="EMBL" id="FOIT01000003">
    <property type="protein sequence ID" value="SEW00305.1"/>
    <property type="molecule type" value="Genomic_DNA"/>
</dbReference>
<accession>A0A662Z2Z9</accession>
<gene>
    <name evidence="3" type="ORF">K8V35_09230</name>
    <name evidence="4" type="ORF">SAMN05192557_1161</name>
</gene>
<reference evidence="3" key="2">
    <citation type="journal article" date="2021" name="PeerJ">
        <title>Extensive microbial diversity within the chicken gut microbiome revealed by metagenomics and culture.</title>
        <authorList>
            <person name="Gilroy R."/>
            <person name="Ravi A."/>
            <person name="Getino M."/>
            <person name="Pursley I."/>
            <person name="Horton D.L."/>
            <person name="Alikhan N.F."/>
            <person name="Baker D."/>
            <person name="Gharbi K."/>
            <person name="Hall N."/>
            <person name="Watson M."/>
            <person name="Adriaenssens E.M."/>
            <person name="Foster-Nyarko E."/>
            <person name="Jarju S."/>
            <person name="Secka A."/>
            <person name="Antonio M."/>
            <person name="Oren A."/>
            <person name="Chaudhuri R.R."/>
            <person name="La Ragione R."/>
            <person name="Hildebrand F."/>
            <person name="Pallen M.J."/>
        </authorList>
    </citation>
    <scope>NUCLEOTIDE SEQUENCE</scope>
    <source>
        <strain evidence="3">6019</strain>
    </source>
</reference>
<protein>
    <recommendedName>
        <fullName evidence="6">YrhK-like protein</fullName>
    </recommendedName>
</protein>
<dbReference type="Proteomes" id="UP000243605">
    <property type="component" value="Unassembled WGS sequence"/>
</dbReference>
<reference evidence="4 5" key="1">
    <citation type="submission" date="2016-10" db="EMBL/GenBank/DDBJ databases">
        <authorList>
            <person name="Varghese N."/>
            <person name="Submissions S."/>
        </authorList>
    </citation>
    <scope>NUCLEOTIDE SEQUENCE [LARGE SCALE GENOMIC DNA]</scope>
    <source>
        <strain evidence="4 5">IBRC-M10081</strain>
    </source>
</reference>
<reference evidence="3" key="3">
    <citation type="submission" date="2021-09" db="EMBL/GenBank/DDBJ databases">
        <authorList>
            <person name="Gilroy R."/>
        </authorList>
    </citation>
    <scope>NUCLEOTIDE SEQUENCE</scope>
    <source>
        <strain evidence="3">6019</strain>
    </source>
</reference>
<keyword evidence="2" id="KW-1133">Transmembrane helix</keyword>
<evidence type="ECO:0000313" key="4">
    <source>
        <dbReference type="EMBL" id="SEW00305.1"/>
    </source>
</evidence>
<dbReference type="EMBL" id="DYYI01000100">
    <property type="protein sequence ID" value="HJE20521.1"/>
    <property type="molecule type" value="Genomic_DNA"/>
</dbReference>
<feature type="compositionally biased region" description="Basic and acidic residues" evidence="1">
    <location>
        <begin position="73"/>
        <end position="82"/>
    </location>
</feature>
<evidence type="ECO:0000313" key="5">
    <source>
        <dbReference type="Proteomes" id="UP000243605"/>
    </source>
</evidence>
<feature type="transmembrane region" description="Helical" evidence="2">
    <location>
        <begin position="36"/>
        <end position="53"/>
    </location>
</feature>
<feature type="transmembrane region" description="Helical" evidence="2">
    <location>
        <begin position="12"/>
        <end position="30"/>
    </location>
</feature>
<evidence type="ECO:0000256" key="2">
    <source>
        <dbReference type="SAM" id="Phobius"/>
    </source>
</evidence>
<evidence type="ECO:0008006" key="6">
    <source>
        <dbReference type="Google" id="ProtNLM"/>
    </source>
</evidence>
<evidence type="ECO:0000256" key="1">
    <source>
        <dbReference type="SAM" id="MobiDB-lite"/>
    </source>
</evidence>
<keyword evidence="5" id="KW-1185">Reference proteome</keyword>
<dbReference type="AlphaFoldDB" id="A0A662Z2Z9"/>
<keyword evidence="2" id="KW-0812">Transmembrane</keyword>
<sequence>MKQPTLKRWTILDTLNASLLIVSILFLINFEEQPLISWLLIAVFTMWAGFLIFRNVVISKAQNDPTHPLNNAVKKESNSNDK</sequence>
<organism evidence="4 5">
    <name type="scientific">Aliicoccus persicus</name>
    <dbReference type="NCBI Taxonomy" id="930138"/>
    <lineage>
        <taxon>Bacteria</taxon>
        <taxon>Bacillati</taxon>
        <taxon>Bacillota</taxon>
        <taxon>Bacilli</taxon>
        <taxon>Bacillales</taxon>
        <taxon>Staphylococcaceae</taxon>
        <taxon>Aliicoccus</taxon>
    </lineage>
</organism>
<evidence type="ECO:0000313" key="3">
    <source>
        <dbReference type="EMBL" id="HJE20521.1"/>
    </source>
</evidence>
<proteinExistence type="predicted"/>
<keyword evidence="2" id="KW-0472">Membrane</keyword>
<name>A0A662Z2Z9_9STAP</name>
<dbReference type="Proteomes" id="UP000763505">
    <property type="component" value="Unassembled WGS sequence"/>
</dbReference>
<dbReference type="OrthoDB" id="2413514at2"/>